<evidence type="ECO:0000259" key="3">
    <source>
        <dbReference type="Pfam" id="PF18041"/>
    </source>
</evidence>
<organism evidence="5 6">
    <name type="scientific">Vagococcus silagei</name>
    <dbReference type="NCBI Taxonomy" id="2508885"/>
    <lineage>
        <taxon>Bacteria</taxon>
        <taxon>Bacillati</taxon>
        <taxon>Bacillota</taxon>
        <taxon>Bacilli</taxon>
        <taxon>Lactobacillales</taxon>
        <taxon>Enterococcaceae</taxon>
        <taxon>Vagococcus</taxon>
    </lineage>
</organism>
<feature type="region of interest" description="Disordered" evidence="1">
    <location>
        <begin position="91"/>
        <end position="120"/>
    </location>
</feature>
<feature type="region of interest" description="Disordered" evidence="1">
    <location>
        <begin position="132"/>
        <end position="189"/>
    </location>
</feature>
<feature type="region of interest" description="Disordered" evidence="1">
    <location>
        <begin position="37"/>
        <end position="73"/>
    </location>
</feature>
<dbReference type="Pfam" id="PF18041">
    <property type="entry name" value="MapZ_EC1"/>
    <property type="match status" value="1"/>
</dbReference>
<sequence>MPKAEKKCPNCGHILSTKQEFCPECDLFVPLDILEESEKQEKQSKPEINETTDKVEEKETIKEQGISDDTPDLNETIEISEDFFKHRVRADEEVSTAKTSNVKDEDPKVTAEEKVESVQADTQNTVMEEEIISETDEVIESTESEASDRPQMDQIPIVDVKDEPIDETHNTSSNNHAESQTAIEPIEELSIPKQNTDDVEMMMPQEPKSNNNVKKIIGAAVVVAAVSGGAFWYQSYSNKQEEKENQALVIASDTSVKSLFYNSEHVFLKDGLTESDIEKAEKQLDKIKAFDGKEYDELAADLKQVKKKFKVQSNLNDLFYSPVLDGNKVNLKAELKTADSIKLEKIAKPKDAFEENYNEALEHALTQEKEHDEVQKLMVVVFDHDDVVTTVTREQYDKALAAVTKMPDSKTKDDYKKQLDKVKDFLEKQEKANQKNTAPVAQTDANTTNQYTAAPQQQNQTPNYVAKAPTAVPGQRWGNREDSYKDFSNPAWGWNPGVQEKFIQEVLQRGYVVEGGYSLVPKYIENGEGYYDLYATTNSRLFPKSKPEEFPIYLVTVNVKSGWFIGNGPN</sequence>
<dbReference type="OrthoDB" id="2199073at2"/>
<dbReference type="Proteomes" id="UP000310506">
    <property type="component" value="Unassembled WGS sequence"/>
</dbReference>
<evidence type="ECO:0000256" key="1">
    <source>
        <dbReference type="SAM" id="MobiDB-lite"/>
    </source>
</evidence>
<keyword evidence="6" id="KW-1185">Reference proteome</keyword>
<feature type="compositionally biased region" description="Basic and acidic residues" evidence="1">
    <location>
        <begin position="37"/>
        <end position="62"/>
    </location>
</feature>
<protein>
    <submittedName>
        <fullName evidence="5">Uncharacterized protein</fullName>
    </submittedName>
</protein>
<name>A0A4S3B6J6_9ENTE</name>
<reference evidence="5 6" key="1">
    <citation type="submission" date="2019-01" db="EMBL/GenBank/DDBJ databases">
        <title>Vagococcus silagei sp. nov. isolated from brewer's grain.</title>
        <authorList>
            <person name="Guu J.-R."/>
        </authorList>
    </citation>
    <scope>NUCLEOTIDE SEQUENCE [LARGE SCALE GENOMIC DNA]</scope>
    <source>
        <strain evidence="5 6">2B-2</strain>
    </source>
</reference>
<feature type="domain" description="Putative zinc-ribbon" evidence="2">
    <location>
        <begin position="5"/>
        <end position="25"/>
    </location>
</feature>
<feature type="domain" description="MapZ extracellular" evidence="3">
    <location>
        <begin position="236"/>
        <end position="361"/>
    </location>
</feature>
<proteinExistence type="predicted"/>
<dbReference type="InterPro" id="IPR041295">
    <property type="entry name" value="MapZ_EC1"/>
</dbReference>
<feature type="domain" description="MapZ extracellular C-terminal" evidence="4">
    <location>
        <begin position="479"/>
        <end position="567"/>
    </location>
</feature>
<dbReference type="Pfam" id="PF13248">
    <property type="entry name" value="Zn_ribbon_3"/>
    <property type="match status" value="1"/>
</dbReference>
<dbReference type="AlphaFoldDB" id="A0A4S3B6J6"/>
<evidence type="ECO:0000259" key="4">
    <source>
        <dbReference type="Pfam" id="PF18708"/>
    </source>
</evidence>
<feature type="compositionally biased region" description="Polar residues" evidence="1">
    <location>
        <begin position="170"/>
        <end position="182"/>
    </location>
</feature>
<dbReference type="EMBL" id="SDGV01000011">
    <property type="protein sequence ID" value="THB61540.1"/>
    <property type="molecule type" value="Genomic_DNA"/>
</dbReference>
<evidence type="ECO:0000259" key="2">
    <source>
        <dbReference type="Pfam" id="PF13248"/>
    </source>
</evidence>
<dbReference type="InterPro" id="IPR059113">
    <property type="entry name" value="Znf_ribbon"/>
</dbReference>
<dbReference type="RefSeq" id="WP_136136552.1">
    <property type="nucleotide sequence ID" value="NZ_SDGV01000011.1"/>
</dbReference>
<feature type="compositionally biased region" description="Basic and acidic residues" evidence="1">
    <location>
        <begin position="159"/>
        <end position="169"/>
    </location>
</feature>
<feature type="compositionally biased region" description="Basic and acidic residues" evidence="1">
    <location>
        <begin position="101"/>
        <end position="116"/>
    </location>
</feature>
<dbReference type="InterPro" id="IPR040532">
    <property type="entry name" value="MapZ_C2"/>
</dbReference>
<feature type="compositionally biased region" description="Acidic residues" evidence="1">
    <location>
        <begin position="132"/>
        <end position="145"/>
    </location>
</feature>
<accession>A0A4S3B6J6</accession>
<dbReference type="Pfam" id="PF18708">
    <property type="entry name" value="MapZ_C2"/>
    <property type="match status" value="1"/>
</dbReference>
<gene>
    <name evidence="5" type="ORF">ESZ54_04795</name>
</gene>
<evidence type="ECO:0000313" key="6">
    <source>
        <dbReference type="Proteomes" id="UP000310506"/>
    </source>
</evidence>
<evidence type="ECO:0000313" key="5">
    <source>
        <dbReference type="EMBL" id="THB61540.1"/>
    </source>
</evidence>
<comment type="caution">
    <text evidence="5">The sequence shown here is derived from an EMBL/GenBank/DDBJ whole genome shotgun (WGS) entry which is preliminary data.</text>
</comment>